<comment type="caution">
    <text evidence="2">The sequence shown here is derived from an EMBL/GenBank/DDBJ whole genome shotgun (WGS) entry which is preliminary data.</text>
</comment>
<dbReference type="EMBL" id="JASNQZ010000015">
    <property type="protein sequence ID" value="KAL0946622.1"/>
    <property type="molecule type" value="Genomic_DNA"/>
</dbReference>
<protein>
    <recommendedName>
        <fullName evidence="1">CTLH domain-containing protein</fullName>
    </recommendedName>
</protein>
<dbReference type="PROSITE" id="PS50897">
    <property type="entry name" value="CTLH"/>
    <property type="match status" value="1"/>
</dbReference>
<gene>
    <name evidence="2" type="ORF">HGRIS_012818</name>
</gene>
<keyword evidence="3" id="KW-1185">Reference proteome</keyword>
<accession>A0ABR3ITJ3</accession>
<dbReference type="InterPro" id="IPR006595">
    <property type="entry name" value="CTLH_C"/>
</dbReference>
<evidence type="ECO:0000313" key="3">
    <source>
        <dbReference type="Proteomes" id="UP001556367"/>
    </source>
</evidence>
<dbReference type="PROSITE" id="PS50896">
    <property type="entry name" value="LISH"/>
    <property type="match status" value="1"/>
</dbReference>
<dbReference type="Proteomes" id="UP001556367">
    <property type="component" value="Unassembled WGS sequence"/>
</dbReference>
<dbReference type="InterPro" id="IPR024964">
    <property type="entry name" value="CTLH/CRA"/>
</dbReference>
<organism evidence="2 3">
    <name type="scientific">Hohenbuehelia grisea</name>
    <dbReference type="NCBI Taxonomy" id="104357"/>
    <lineage>
        <taxon>Eukaryota</taxon>
        <taxon>Fungi</taxon>
        <taxon>Dikarya</taxon>
        <taxon>Basidiomycota</taxon>
        <taxon>Agaricomycotina</taxon>
        <taxon>Agaricomycetes</taxon>
        <taxon>Agaricomycetidae</taxon>
        <taxon>Agaricales</taxon>
        <taxon>Pleurotineae</taxon>
        <taxon>Pleurotaceae</taxon>
        <taxon>Hohenbuehelia</taxon>
    </lineage>
</organism>
<name>A0ABR3ITJ3_9AGAR</name>
<dbReference type="Pfam" id="PF10607">
    <property type="entry name" value="CTLH"/>
    <property type="match status" value="1"/>
</dbReference>
<evidence type="ECO:0000313" key="2">
    <source>
        <dbReference type="EMBL" id="KAL0946622.1"/>
    </source>
</evidence>
<dbReference type="SMART" id="SM00757">
    <property type="entry name" value="CRA"/>
    <property type="match status" value="1"/>
</dbReference>
<dbReference type="InterPro" id="IPR006594">
    <property type="entry name" value="LisH"/>
</dbReference>
<sequence>MFGGVSSLSPPHNMEKPLSTLLAPENMKSFTTTPYQLRGLVLDYLCDNGFSKTAKAFAEGMAVKHIDADGDEIMEASARSDAGLSHLPAETLRQVELREEIRDFILSGRVDDAISAIEQHFPTVLNTTTSNAALDRAVTESGSVEYISPTSANAAHISLNLRVLAFIEACRTVPLPYPPPGAPGTSPVEGATAGAVSKDILFTPADPADIAQQEALLIRAQKLYAYANTLPNASDRATFLKELANVGGLLAYKYPEGSPMRIYLSQERREAVAGQVNRAILHRLGRPPVPLLELYLRQTWIVWTALHEHHVKFPPDVLRQAGITSQSEGDDMNVDKDRDPSFIPELDLRAVLDIKP</sequence>
<evidence type="ECO:0000259" key="1">
    <source>
        <dbReference type="PROSITE" id="PS50897"/>
    </source>
</evidence>
<dbReference type="InterPro" id="IPR050618">
    <property type="entry name" value="Ubq-SigPath_Reg"/>
</dbReference>
<dbReference type="InterPro" id="IPR013144">
    <property type="entry name" value="CRA_dom"/>
</dbReference>
<feature type="domain" description="CTLH" evidence="1">
    <location>
        <begin position="94"/>
        <end position="177"/>
    </location>
</feature>
<proteinExistence type="predicted"/>
<reference evidence="3" key="1">
    <citation type="submission" date="2024-06" db="EMBL/GenBank/DDBJ databases">
        <title>Multi-omics analyses provide insights into the biosynthesis of the anticancer antibiotic pleurotin in Hohenbuehelia grisea.</title>
        <authorList>
            <person name="Weaver J.A."/>
            <person name="Alberti F."/>
        </authorList>
    </citation>
    <scope>NUCLEOTIDE SEQUENCE [LARGE SCALE GENOMIC DNA]</scope>
    <source>
        <strain evidence="3">T-177</strain>
    </source>
</reference>
<dbReference type="PANTHER" id="PTHR12864">
    <property type="entry name" value="RAN BINDING PROTEIN 9-RELATED"/>
    <property type="match status" value="1"/>
</dbReference>